<dbReference type="GO" id="GO:0016740">
    <property type="term" value="F:transferase activity"/>
    <property type="evidence" value="ECO:0007669"/>
    <property type="project" value="UniProtKB-KW"/>
</dbReference>
<dbReference type="InterPro" id="IPR011006">
    <property type="entry name" value="CheY-like_superfamily"/>
</dbReference>
<evidence type="ECO:0000256" key="2">
    <source>
        <dbReference type="PROSITE-ProRule" id="PRU00169"/>
    </source>
</evidence>
<comment type="caution">
    <text evidence="2">Lacks conserved residue(s) required for the propagation of feature annotation.</text>
</comment>
<dbReference type="SUPFAM" id="SSF52172">
    <property type="entry name" value="CheY-like"/>
    <property type="match status" value="1"/>
</dbReference>
<evidence type="ECO:0000256" key="1">
    <source>
        <dbReference type="ARBA" id="ARBA00006464"/>
    </source>
</evidence>
<sequence>MVLTPELNLSQQTGLNVKIAYAGSELRELVLPELSAKFELDKRNLSLNTIEQYLNEQSLLSLPDVILIEADNKDQWIGVVRQIKQNPLLLGVIVVVISAFSNKKWKSIAMDLKVHDFYTYPFPLQDLSERLSFLVKFKLIKPKLSFLSQIIDVTYKTPVSKRVFDIVSSGTALIILSPVLLLVALAIRLESKGPVLYKSKRVGTGYKIFNFYKFRTMREGADKEVEHLSTLNQYADETGKSAFFKVKDDPRITRLGQFFRNTSIDELPQLYNVFRGDMSLVGNRPLPLYEAEMLTSNEWTQRFLGPAGLTGLWQISKRGKSDMSEYERKKLDNFYAMHHSFWLDIKIILKTFPALLQKEKV</sequence>
<comment type="similarity">
    <text evidence="1">Belongs to the bacterial sugar transferase family.</text>
</comment>
<name>A0ABW4ZMZ3_9SPHI</name>
<dbReference type="Proteomes" id="UP001597387">
    <property type="component" value="Unassembled WGS sequence"/>
</dbReference>
<feature type="domain" description="Response regulatory" evidence="3">
    <location>
        <begin position="1"/>
        <end position="135"/>
    </location>
</feature>
<comment type="caution">
    <text evidence="4">The sequence shown here is derived from an EMBL/GenBank/DDBJ whole genome shotgun (WGS) entry which is preliminary data.</text>
</comment>
<keyword evidence="5" id="KW-1185">Reference proteome</keyword>
<evidence type="ECO:0000313" key="5">
    <source>
        <dbReference type="Proteomes" id="UP001597387"/>
    </source>
</evidence>
<accession>A0ABW4ZMZ3</accession>
<dbReference type="PANTHER" id="PTHR30576:SF0">
    <property type="entry name" value="UNDECAPRENYL-PHOSPHATE N-ACETYLGALACTOSAMINYL 1-PHOSPHATE TRANSFERASE-RELATED"/>
    <property type="match status" value="1"/>
</dbReference>
<protein>
    <submittedName>
        <fullName evidence="4">Sugar transferase</fullName>
    </submittedName>
</protein>
<dbReference type="PANTHER" id="PTHR30576">
    <property type="entry name" value="COLANIC BIOSYNTHESIS UDP-GLUCOSE LIPID CARRIER TRANSFERASE"/>
    <property type="match status" value="1"/>
</dbReference>
<evidence type="ECO:0000259" key="3">
    <source>
        <dbReference type="PROSITE" id="PS50110"/>
    </source>
</evidence>
<dbReference type="Gene3D" id="3.40.50.2300">
    <property type="match status" value="1"/>
</dbReference>
<keyword evidence="4" id="KW-0808">Transferase</keyword>
<dbReference type="InterPro" id="IPR003362">
    <property type="entry name" value="Bact_transf"/>
</dbReference>
<organism evidence="4 5">
    <name type="scientific">Paradesertivirga mongoliensis</name>
    <dbReference type="NCBI Taxonomy" id="2100740"/>
    <lineage>
        <taxon>Bacteria</taxon>
        <taxon>Pseudomonadati</taxon>
        <taxon>Bacteroidota</taxon>
        <taxon>Sphingobacteriia</taxon>
        <taxon>Sphingobacteriales</taxon>
        <taxon>Sphingobacteriaceae</taxon>
        <taxon>Paradesertivirga</taxon>
    </lineage>
</organism>
<gene>
    <name evidence="4" type="ORF">ACFSJU_11095</name>
</gene>
<reference evidence="5" key="1">
    <citation type="journal article" date="2019" name="Int. J. Syst. Evol. Microbiol.">
        <title>The Global Catalogue of Microorganisms (GCM) 10K type strain sequencing project: providing services to taxonomists for standard genome sequencing and annotation.</title>
        <authorList>
            <consortium name="The Broad Institute Genomics Platform"/>
            <consortium name="The Broad Institute Genome Sequencing Center for Infectious Disease"/>
            <person name="Wu L."/>
            <person name="Ma J."/>
        </authorList>
    </citation>
    <scope>NUCLEOTIDE SEQUENCE [LARGE SCALE GENOMIC DNA]</scope>
    <source>
        <strain evidence="5">KCTC 42217</strain>
    </source>
</reference>
<dbReference type="PROSITE" id="PS50110">
    <property type="entry name" value="RESPONSE_REGULATORY"/>
    <property type="match status" value="1"/>
</dbReference>
<dbReference type="Pfam" id="PF02397">
    <property type="entry name" value="Bac_transf"/>
    <property type="match status" value="1"/>
</dbReference>
<proteinExistence type="inferred from homology"/>
<evidence type="ECO:0000313" key="4">
    <source>
        <dbReference type="EMBL" id="MFD2162939.1"/>
    </source>
</evidence>
<dbReference type="EMBL" id="JBHUHZ010000001">
    <property type="protein sequence ID" value="MFD2162939.1"/>
    <property type="molecule type" value="Genomic_DNA"/>
</dbReference>
<dbReference type="InterPro" id="IPR001789">
    <property type="entry name" value="Sig_transdc_resp-reg_receiver"/>
</dbReference>
<dbReference type="RefSeq" id="WP_255902620.1">
    <property type="nucleotide sequence ID" value="NZ_JAFMZO010000003.1"/>
</dbReference>